<keyword evidence="2" id="KW-0812">Transmembrane</keyword>
<reference evidence="4 5" key="1">
    <citation type="journal article" date="2021" name="ACS Chem. Biol.">
        <title>Genomic-Led Discovery of a Novel Glycopeptide Antibiotic by Nonomuraea coxensis DSM 45129.</title>
        <authorList>
            <person name="Yushchuk O."/>
            <person name="Vior N.M."/>
            <person name="Andreo-Vidal A."/>
            <person name="Berini F."/>
            <person name="Ruckert C."/>
            <person name="Busche T."/>
            <person name="Binda E."/>
            <person name="Kalinowski J."/>
            <person name="Truman A.W."/>
            <person name="Marinelli F."/>
        </authorList>
    </citation>
    <scope>NUCLEOTIDE SEQUENCE [LARGE SCALE GENOMIC DNA]</scope>
    <source>
        <strain evidence="4 5">DSM 45129</strain>
    </source>
</reference>
<organism evidence="4 5">
    <name type="scientific">Nonomuraea coxensis DSM 45129</name>
    <dbReference type="NCBI Taxonomy" id="1122611"/>
    <lineage>
        <taxon>Bacteria</taxon>
        <taxon>Bacillati</taxon>
        <taxon>Actinomycetota</taxon>
        <taxon>Actinomycetes</taxon>
        <taxon>Streptosporangiales</taxon>
        <taxon>Streptosporangiaceae</taxon>
        <taxon>Nonomuraea</taxon>
    </lineage>
</organism>
<keyword evidence="2" id="KW-0472">Membrane</keyword>
<dbReference type="InterPro" id="IPR019606">
    <property type="entry name" value="GerMN"/>
</dbReference>
<keyword evidence="5" id="KW-1185">Reference proteome</keyword>
<name>A0ABX8TZE4_9ACTN</name>
<sequence length="216" mass="21603">MRPRRARALTAPRALAAGRLLAARRASTARGVRTTRRVLTFGLVAGLVTLVVAVAGCGVRPSDVIPAGDPPSGPVRRATTVTLYLVENGRLSAVTRPDGRLSPVDTLALLAAGPTSREQEHGLTSDVPPGAGPFSLTAEPAGGLVVALSTPAGELSALAVDQIVCTAAATTSDSPAQEVTILGGGASVGPRTCPSSVQDAPDGPSPSPSTPSPRPS</sequence>
<dbReference type="RefSeq" id="WP_211212562.1">
    <property type="nucleotide sequence ID" value="NZ_CP068985.1"/>
</dbReference>
<evidence type="ECO:0000259" key="3">
    <source>
        <dbReference type="Pfam" id="PF10646"/>
    </source>
</evidence>
<evidence type="ECO:0000256" key="1">
    <source>
        <dbReference type="SAM" id="MobiDB-lite"/>
    </source>
</evidence>
<evidence type="ECO:0000313" key="4">
    <source>
        <dbReference type="EMBL" id="QYC39748.1"/>
    </source>
</evidence>
<feature type="compositionally biased region" description="Pro residues" evidence="1">
    <location>
        <begin position="203"/>
        <end position="216"/>
    </location>
</feature>
<dbReference type="Pfam" id="PF10646">
    <property type="entry name" value="Germane"/>
    <property type="match status" value="1"/>
</dbReference>
<evidence type="ECO:0000256" key="2">
    <source>
        <dbReference type="SAM" id="Phobius"/>
    </source>
</evidence>
<proteinExistence type="predicted"/>
<feature type="domain" description="GerMN" evidence="3">
    <location>
        <begin position="83"/>
        <end position="186"/>
    </location>
</feature>
<protein>
    <recommendedName>
        <fullName evidence="3">GerMN domain-containing protein</fullName>
    </recommendedName>
</protein>
<evidence type="ECO:0000313" key="5">
    <source>
        <dbReference type="Proteomes" id="UP000824681"/>
    </source>
</evidence>
<dbReference type="EMBL" id="CP068985">
    <property type="protein sequence ID" value="QYC39748.1"/>
    <property type="molecule type" value="Genomic_DNA"/>
</dbReference>
<accession>A0ABX8TZE4</accession>
<feature type="transmembrane region" description="Helical" evidence="2">
    <location>
        <begin position="38"/>
        <end position="59"/>
    </location>
</feature>
<feature type="region of interest" description="Disordered" evidence="1">
    <location>
        <begin position="171"/>
        <end position="216"/>
    </location>
</feature>
<gene>
    <name evidence="4" type="ORF">Nocox_10645</name>
</gene>
<dbReference type="Proteomes" id="UP000824681">
    <property type="component" value="Chromosome"/>
</dbReference>
<keyword evidence="2" id="KW-1133">Transmembrane helix</keyword>